<comment type="caution">
    <text evidence="1">The sequence shown here is derived from an EMBL/GenBank/DDBJ whole genome shotgun (WGS) entry which is preliminary data.</text>
</comment>
<organism evidence="1 2">
    <name type="scientific">Flemingia macrophylla</name>
    <dbReference type="NCBI Taxonomy" id="520843"/>
    <lineage>
        <taxon>Eukaryota</taxon>
        <taxon>Viridiplantae</taxon>
        <taxon>Streptophyta</taxon>
        <taxon>Embryophyta</taxon>
        <taxon>Tracheophyta</taxon>
        <taxon>Spermatophyta</taxon>
        <taxon>Magnoliopsida</taxon>
        <taxon>eudicotyledons</taxon>
        <taxon>Gunneridae</taxon>
        <taxon>Pentapetalae</taxon>
        <taxon>rosids</taxon>
        <taxon>fabids</taxon>
        <taxon>Fabales</taxon>
        <taxon>Fabaceae</taxon>
        <taxon>Papilionoideae</taxon>
        <taxon>50 kb inversion clade</taxon>
        <taxon>NPAAA clade</taxon>
        <taxon>indigoferoid/millettioid clade</taxon>
        <taxon>Phaseoleae</taxon>
        <taxon>Flemingia</taxon>
    </lineage>
</organism>
<accession>A0ABD1LWN6</accession>
<dbReference type="Proteomes" id="UP001603857">
    <property type="component" value="Unassembled WGS sequence"/>
</dbReference>
<proteinExistence type="predicted"/>
<evidence type="ECO:0000313" key="2">
    <source>
        <dbReference type="Proteomes" id="UP001603857"/>
    </source>
</evidence>
<evidence type="ECO:0000313" key="1">
    <source>
        <dbReference type="EMBL" id="KAL2327925.1"/>
    </source>
</evidence>
<dbReference type="AlphaFoldDB" id="A0ABD1LWN6"/>
<sequence>MDRVGTIVTIHVSIPIKNYRLSSDANANANANATVVSGNGTSNSSKYLGGSKLSTMAFRSMTVVKGSHGPMKMLMKKCNWANDSVWEASA</sequence>
<dbReference type="EMBL" id="JBGMDY010000007">
    <property type="protein sequence ID" value="KAL2327925.1"/>
    <property type="molecule type" value="Genomic_DNA"/>
</dbReference>
<protein>
    <submittedName>
        <fullName evidence="1">Uncharacterized protein</fullName>
    </submittedName>
</protein>
<keyword evidence="2" id="KW-1185">Reference proteome</keyword>
<gene>
    <name evidence="1" type="ORF">Fmac_021352</name>
</gene>
<reference evidence="1 2" key="1">
    <citation type="submission" date="2024-08" db="EMBL/GenBank/DDBJ databases">
        <title>Insights into the chromosomal genome structure of Flemingia macrophylla.</title>
        <authorList>
            <person name="Ding Y."/>
            <person name="Zhao Y."/>
            <person name="Bi W."/>
            <person name="Wu M."/>
            <person name="Zhao G."/>
            <person name="Gong Y."/>
            <person name="Li W."/>
            <person name="Zhang P."/>
        </authorList>
    </citation>
    <scope>NUCLEOTIDE SEQUENCE [LARGE SCALE GENOMIC DNA]</scope>
    <source>
        <strain evidence="1">DYQJB</strain>
        <tissue evidence="1">Leaf</tissue>
    </source>
</reference>
<name>A0ABD1LWN6_9FABA</name>